<feature type="transmembrane region" description="Helical" evidence="1">
    <location>
        <begin position="88"/>
        <end position="108"/>
    </location>
</feature>
<protein>
    <recommendedName>
        <fullName evidence="4">Transmembrane protein</fullName>
    </recommendedName>
</protein>
<evidence type="ECO:0000313" key="3">
    <source>
        <dbReference type="Proteomes" id="UP000620124"/>
    </source>
</evidence>
<feature type="transmembrane region" description="Helical" evidence="1">
    <location>
        <begin position="224"/>
        <end position="248"/>
    </location>
</feature>
<dbReference type="OrthoDB" id="3038990at2759"/>
<proteinExistence type="predicted"/>
<evidence type="ECO:0000256" key="1">
    <source>
        <dbReference type="SAM" id="Phobius"/>
    </source>
</evidence>
<keyword evidence="3" id="KW-1185">Reference proteome</keyword>
<name>A0A8H6YKA7_9AGAR</name>
<keyword evidence="1" id="KW-0812">Transmembrane</keyword>
<dbReference type="AlphaFoldDB" id="A0A8H6YKA7"/>
<comment type="caution">
    <text evidence="2">The sequence shown here is derived from an EMBL/GenBank/DDBJ whole genome shotgun (WGS) entry which is preliminary data.</text>
</comment>
<feature type="transmembrane region" description="Helical" evidence="1">
    <location>
        <begin position="120"/>
        <end position="142"/>
    </location>
</feature>
<evidence type="ECO:0000313" key="2">
    <source>
        <dbReference type="EMBL" id="KAF7360617.1"/>
    </source>
</evidence>
<dbReference type="EMBL" id="JACAZI010000005">
    <property type="protein sequence ID" value="KAF7360617.1"/>
    <property type="molecule type" value="Genomic_DNA"/>
</dbReference>
<reference evidence="2" key="1">
    <citation type="submission" date="2020-05" db="EMBL/GenBank/DDBJ databases">
        <title>Mycena genomes resolve the evolution of fungal bioluminescence.</title>
        <authorList>
            <person name="Tsai I.J."/>
        </authorList>
    </citation>
    <scope>NUCLEOTIDE SEQUENCE</scope>
    <source>
        <strain evidence="2">CCC161011</strain>
    </source>
</reference>
<feature type="transmembrane region" description="Helical" evidence="1">
    <location>
        <begin position="162"/>
        <end position="181"/>
    </location>
</feature>
<accession>A0A8H6YKA7</accession>
<organism evidence="2 3">
    <name type="scientific">Mycena venus</name>
    <dbReference type="NCBI Taxonomy" id="2733690"/>
    <lineage>
        <taxon>Eukaryota</taxon>
        <taxon>Fungi</taxon>
        <taxon>Dikarya</taxon>
        <taxon>Basidiomycota</taxon>
        <taxon>Agaricomycotina</taxon>
        <taxon>Agaricomycetes</taxon>
        <taxon>Agaricomycetidae</taxon>
        <taxon>Agaricales</taxon>
        <taxon>Marasmiineae</taxon>
        <taxon>Mycenaceae</taxon>
        <taxon>Mycena</taxon>
    </lineage>
</organism>
<evidence type="ECO:0008006" key="4">
    <source>
        <dbReference type="Google" id="ProtNLM"/>
    </source>
</evidence>
<keyword evidence="1" id="KW-0472">Membrane</keyword>
<gene>
    <name evidence="2" type="ORF">MVEN_00793400</name>
</gene>
<sequence length="319" mass="34565">MSQYYGSLEGSLDSLALRPKGFAFVSAGSTAVLVWDMLNNLADDYSLVFRRKLSLATAAYVASRLGSLIYLLGFTIFATYPIRACSAAFLAFNSFYPVSISATTFLFFSRVRAIYGGERMATIIFGFLWLSVAGSSTTVPIAGRAANSPDTSECILTHSSPYAGSSGIILTVYDTVIFLAISYRLVSTFAYIEPGLTRVEKLRIFFDGSNLPAFSKALLTDGQIYYLITVISNIATIVVMFHGGYLIVPNVGLTSIMACRVYRNTKPMEMPGSAERPMPTLNSLSASGNYNASLSMVQLGATRTNHNPLSKSPLDIHLP</sequence>
<dbReference type="Proteomes" id="UP000620124">
    <property type="component" value="Unassembled WGS sequence"/>
</dbReference>
<keyword evidence="1" id="KW-1133">Transmembrane helix</keyword>
<feature type="transmembrane region" description="Helical" evidence="1">
    <location>
        <begin position="59"/>
        <end position="82"/>
    </location>
</feature>